<dbReference type="InterPro" id="IPR019861">
    <property type="entry name" value="PorP/SprF_Bacteroidetes"/>
</dbReference>
<dbReference type="OrthoDB" id="648347at2"/>
<protein>
    <recommendedName>
        <fullName evidence="4">Type IX secretion system membrane protein PorP/SprF</fullName>
    </recommendedName>
</protein>
<feature type="signal peptide" evidence="1">
    <location>
        <begin position="1"/>
        <end position="19"/>
    </location>
</feature>
<dbReference type="AlphaFoldDB" id="A0A2A4GA83"/>
<evidence type="ECO:0000256" key="1">
    <source>
        <dbReference type="SAM" id="SignalP"/>
    </source>
</evidence>
<sequence>MRKILLIPLLLLAPIFAGAQELTIPQLSQYLADNPFVMSPTYAGIGDHIKIRLNGLSQWVGIKDAPNTQTLAADMRWGDRSGIGMVLYNDSNGHTKQQGAKLSFAHHLTIDRYSDQFLSFGASYVFNQFRIDIDEFDPNGDQGITDDRRTTNHNFDVGVLYRSGAFYLSLNAANILEKDISQFDPTFEPNKLRNYYVYTGYRYKRKKNDRLEIEPSALFQYFESDGRSVTDLNLKFRWYDFDDYYYAGINYRFLNDAEQIGRPLYLAPLVGLKKKNFYFGYSYQIILNEILGYSTGTHVLTVGMDLFQGLSNCRCTY</sequence>
<dbReference type="NCBIfam" id="TIGR03519">
    <property type="entry name" value="T9SS_PorP_fam"/>
    <property type="match status" value="1"/>
</dbReference>
<evidence type="ECO:0008006" key="4">
    <source>
        <dbReference type="Google" id="ProtNLM"/>
    </source>
</evidence>
<feature type="chain" id="PRO_5012652710" description="Type IX secretion system membrane protein PorP/SprF" evidence="1">
    <location>
        <begin position="20"/>
        <end position="317"/>
    </location>
</feature>
<dbReference type="Pfam" id="PF11751">
    <property type="entry name" value="PorP_SprF"/>
    <property type="match status" value="1"/>
</dbReference>
<keyword evidence="3" id="KW-1185">Reference proteome</keyword>
<organism evidence="2 3">
    <name type="scientific">Sediminicola luteus</name>
    <dbReference type="NCBI Taxonomy" id="319238"/>
    <lineage>
        <taxon>Bacteria</taxon>
        <taxon>Pseudomonadati</taxon>
        <taxon>Bacteroidota</taxon>
        <taxon>Flavobacteriia</taxon>
        <taxon>Flavobacteriales</taxon>
        <taxon>Flavobacteriaceae</taxon>
        <taxon>Sediminicola</taxon>
    </lineage>
</organism>
<name>A0A2A4GA83_9FLAO</name>
<keyword evidence="1" id="KW-0732">Signal</keyword>
<dbReference type="Proteomes" id="UP000219559">
    <property type="component" value="Unassembled WGS sequence"/>
</dbReference>
<dbReference type="EMBL" id="NBWU01000002">
    <property type="protein sequence ID" value="PCE64665.1"/>
    <property type="molecule type" value="Genomic_DNA"/>
</dbReference>
<comment type="caution">
    <text evidence="2">The sequence shown here is derived from an EMBL/GenBank/DDBJ whole genome shotgun (WGS) entry which is preliminary data.</text>
</comment>
<dbReference type="RefSeq" id="WP_097439946.1">
    <property type="nucleotide sequence ID" value="NZ_KZ300476.1"/>
</dbReference>
<gene>
    <name evidence="2" type="ORF">B7P33_05690</name>
</gene>
<proteinExistence type="predicted"/>
<evidence type="ECO:0000313" key="2">
    <source>
        <dbReference type="EMBL" id="PCE64665.1"/>
    </source>
</evidence>
<accession>A0A2A4GA83</accession>
<reference evidence="2 3" key="1">
    <citation type="submission" date="2017-04" db="EMBL/GenBank/DDBJ databases">
        <title>A new member of the family Flavobacteriaceae isolated from ascidians.</title>
        <authorList>
            <person name="Chen L."/>
        </authorList>
    </citation>
    <scope>NUCLEOTIDE SEQUENCE [LARGE SCALE GENOMIC DNA]</scope>
    <source>
        <strain evidence="2 3">HQA918</strain>
    </source>
</reference>
<evidence type="ECO:0000313" key="3">
    <source>
        <dbReference type="Proteomes" id="UP000219559"/>
    </source>
</evidence>